<protein>
    <submittedName>
        <fullName evidence="1">Uncharacterized protein</fullName>
    </submittedName>
</protein>
<dbReference type="InterPro" id="IPR012866">
    <property type="entry name" value="DUF1644"/>
</dbReference>
<keyword evidence="2" id="KW-1185">Reference proteome</keyword>
<dbReference type="Pfam" id="PF07800">
    <property type="entry name" value="DUF1644"/>
    <property type="match status" value="1"/>
</dbReference>
<dbReference type="PANTHER" id="PTHR31197">
    <property type="entry name" value="OS01G0612600 PROTEIN"/>
    <property type="match status" value="1"/>
</dbReference>
<dbReference type="Proteomes" id="UP001327560">
    <property type="component" value="Chromosome 5"/>
</dbReference>
<dbReference type="PANTHER" id="PTHR31197:SF4">
    <property type="entry name" value="OS02G0150900 PROTEIN"/>
    <property type="match status" value="1"/>
</dbReference>
<accession>A0AAQ3KMH2</accession>
<organism evidence="1 2">
    <name type="scientific">Canna indica</name>
    <name type="common">Indian-shot</name>
    <dbReference type="NCBI Taxonomy" id="4628"/>
    <lineage>
        <taxon>Eukaryota</taxon>
        <taxon>Viridiplantae</taxon>
        <taxon>Streptophyta</taxon>
        <taxon>Embryophyta</taxon>
        <taxon>Tracheophyta</taxon>
        <taxon>Spermatophyta</taxon>
        <taxon>Magnoliopsida</taxon>
        <taxon>Liliopsida</taxon>
        <taxon>Zingiberales</taxon>
        <taxon>Cannaceae</taxon>
        <taxon>Canna</taxon>
    </lineage>
</organism>
<reference evidence="1 2" key="1">
    <citation type="submission" date="2023-10" db="EMBL/GenBank/DDBJ databases">
        <title>Chromosome-scale genome assembly provides insights into flower coloration mechanisms of Canna indica.</title>
        <authorList>
            <person name="Li C."/>
        </authorList>
    </citation>
    <scope>NUCLEOTIDE SEQUENCE [LARGE SCALE GENOMIC DNA]</scope>
    <source>
        <tissue evidence="1">Flower</tissue>
    </source>
</reference>
<sequence length="319" mass="36088">MASCTSEKNASKLDSYPMNLKDIQLDFDLEDVTCSICLDFPHNGVLLLCASYDKGCRPFICDTDQNHSNCLERFKSASGVPVVTKVMSATNGISMVCIQDISSSPSSRPTCPLCRGDVMGWLIIDEVCVYLNMKQRCCEEKHCTYVGNFFELQKHAKLKHPHSHPSKIDPVQQLNWENFQQSSEIIDVLSTIHAEVPRAIVLGDYVIEYGDADTVDEYEDFRRSRGNLWTSCISCKVFPNFRDLIKRRRSRLGVRRSSHGSSSDGSYIGEGSSRSVDIIEYRFAEIDDELPQTGVSTATPIVIPSYYRYGRHRSHVYDH</sequence>
<evidence type="ECO:0000313" key="1">
    <source>
        <dbReference type="EMBL" id="WOL08576.1"/>
    </source>
</evidence>
<proteinExistence type="predicted"/>
<dbReference type="AlphaFoldDB" id="A0AAQ3KMH2"/>
<evidence type="ECO:0000313" key="2">
    <source>
        <dbReference type="Proteomes" id="UP001327560"/>
    </source>
</evidence>
<name>A0AAQ3KMH2_9LILI</name>
<dbReference type="EMBL" id="CP136894">
    <property type="protein sequence ID" value="WOL08576.1"/>
    <property type="molecule type" value="Genomic_DNA"/>
</dbReference>
<gene>
    <name evidence="1" type="ORF">Cni_G17329</name>
</gene>